<dbReference type="Gene3D" id="3.40.190.10">
    <property type="entry name" value="Periplasmic binding protein-like II"/>
    <property type="match status" value="1"/>
</dbReference>
<name>A0A5C5X791_9PLAN</name>
<dbReference type="InterPro" id="IPR000914">
    <property type="entry name" value="SBP_5_dom"/>
</dbReference>
<dbReference type="PANTHER" id="PTHR30290">
    <property type="entry name" value="PERIPLASMIC BINDING COMPONENT OF ABC TRANSPORTER"/>
    <property type="match status" value="1"/>
</dbReference>
<gene>
    <name evidence="6" type="ORF">KOR42_20200</name>
</gene>
<dbReference type="SUPFAM" id="SSF53850">
    <property type="entry name" value="Periplasmic binding protein-like II"/>
    <property type="match status" value="1"/>
</dbReference>
<comment type="subcellular location">
    <subcellularLocation>
        <location evidence="1">Cell envelope</location>
    </subcellularLocation>
</comment>
<organism evidence="6 7">
    <name type="scientific">Thalassoglobus neptunius</name>
    <dbReference type="NCBI Taxonomy" id="1938619"/>
    <lineage>
        <taxon>Bacteria</taxon>
        <taxon>Pseudomonadati</taxon>
        <taxon>Planctomycetota</taxon>
        <taxon>Planctomycetia</taxon>
        <taxon>Planctomycetales</taxon>
        <taxon>Planctomycetaceae</taxon>
        <taxon>Thalassoglobus</taxon>
    </lineage>
</organism>
<dbReference type="EMBL" id="SIHI01000001">
    <property type="protein sequence ID" value="TWT58638.1"/>
    <property type="molecule type" value="Genomic_DNA"/>
</dbReference>
<dbReference type="PANTHER" id="PTHR30290:SF10">
    <property type="entry name" value="PERIPLASMIC OLIGOPEPTIDE-BINDING PROTEIN-RELATED"/>
    <property type="match status" value="1"/>
</dbReference>
<proteinExistence type="inferred from homology"/>
<dbReference type="Gene3D" id="3.10.105.10">
    <property type="entry name" value="Dipeptide-binding Protein, Domain 3"/>
    <property type="match status" value="1"/>
</dbReference>
<evidence type="ECO:0000256" key="4">
    <source>
        <dbReference type="ARBA" id="ARBA00022729"/>
    </source>
</evidence>
<dbReference type="GO" id="GO:1904680">
    <property type="term" value="F:peptide transmembrane transporter activity"/>
    <property type="evidence" value="ECO:0007669"/>
    <property type="project" value="TreeGrafter"/>
</dbReference>
<sequence>MERFTNFTPPRESKATGLSQFDLMTCWTMKHLPFTLLFLLIISGICIAQPEEEETLPTLEEMTLPTAEQLLNDPPRDWVVLNTGGVLEVESVNPRPDTIALRLAEIEAKEEERRKLPVERRDRLSREIDDLNQFYVSLPDVQGNPEFKFPLRRITEIIHHEDLMIRRIQELLKDDEINPALELLTRLQRTRPDWPGLDEVYVDLLFVDTRQRVDKGDYSSSLMLIDELLEKDKTYGSIPELAGRAISGLTQSAIDRNDYLSAQFYLSWLSNRFPDHAVYNQFAGELSQKVQSILASADAAAQAGEHRKAAKLVDEAVSIWPRTPGLRGPHRVHSERFQRLKVGVIDAPGECHAYFIEGPADLRKAELTELNLFEVDRLRDGTAYYWTRFFDEWEPTDLGREMRFKLKQFRQPYEMQAIVSVTDIVTHLINRLDPDHPNFDERLSAYVKSVEVISPTEFSLAFKRVPPRIEPLLAQITVGNLDEEEAIGPITDPGGFRMVDEADDQTIYLRKLTEPEGLQKYHIAEVLEQKYDCYEKAAQGLVRGEVSMLPELPDRIIRRMQADEAFMKKFFVLQYMMPETHVLQFNPASTVLRNRELRTALAYAVNRERLLREVVLQDPKMAHGRLATTPFFASNPGRNLLVEPRRYDLSAAVAMLLASKKQLKDGIPPLTMIVAPGPIEEEVAREIARVWNKIGLQVNLVYAHEPKPESWDILYRRTQIPEPLVQMWPFLSLQPRAKLSDLDHYPDWLKQELVQLDRTSDQSRAITALQTLHRHLWYDTSVFPLWELDRFVVIRKNVQGFPQRPLHCYDRIDRWTIDAWYETELP</sequence>
<dbReference type="GO" id="GO:0015833">
    <property type="term" value="P:peptide transport"/>
    <property type="evidence" value="ECO:0007669"/>
    <property type="project" value="TreeGrafter"/>
</dbReference>
<comment type="caution">
    <text evidence="6">The sequence shown here is derived from an EMBL/GenBank/DDBJ whole genome shotgun (WGS) entry which is preliminary data.</text>
</comment>
<keyword evidence="3" id="KW-0813">Transport</keyword>
<feature type="domain" description="Solute-binding protein family 5" evidence="5">
    <location>
        <begin position="423"/>
        <end position="703"/>
    </location>
</feature>
<reference evidence="6 7" key="1">
    <citation type="submission" date="2019-02" db="EMBL/GenBank/DDBJ databases">
        <title>Deep-cultivation of Planctomycetes and their phenomic and genomic characterization uncovers novel biology.</title>
        <authorList>
            <person name="Wiegand S."/>
            <person name="Jogler M."/>
            <person name="Boedeker C."/>
            <person name="Pinto D."/>
            <person name="Vollmers J."/>
            <person name="Rivas-Marin E."/>
            <person name="Kohn T."/>
            <person name="Peeters S.H."/>
            <person name="Heuer A."/>
            <person name="Rast P."/>
            <person name="Oberbeckmann S."/>
            <person name="Bunk B."/>
            <person name="Jeske O."/>
            <person name="Meyerdierks A."/>
            <person name="Storesund J.E."/>
            <person name="Kallscheuer N."/>
            <person name="Luecker S."/>
            <person name="Lage O.M."/>
            <person name="Pohl T."/>
            <person name="Merkel B.J."/>
            <person name="Hornburger P."/>
            <person name="Mueller R.-W."/>
            <person name="Bruemmer F."/>
            <person name="Labrenz M."/>
            <person name="Spormann A.M."/>
            <person name="Op Den Camp H."/>
            <person name="Overmann J."/>
            <person name="Amann R."/>
            <person name="Jetten M.S.M."/>
            <person name="Mascher T."/>
            <person name="Medema M.H."/>
            <person name="Devos D.P."/>
            <person name="Kaster A.-K."/>
            <person name="Ovreas L."/>
            <person name="Rohde M."/>
            <person name="Galperin M.Y."/>
            <person name="Jogler C."/>
        </authorList>
    </citation>
    <scope>NUCLEOTIDE SEQUENCE [LARGE SCALE GENOMIC DNA]</scope>
    <source>
        <strain evidence="6 7">KOR42</strain>
    </source>
</reference>
<evidence type="ECO:0000256" key="3">
    <source>
        <dbReference type="ARBA" id="ARBA00022448"/>
    </source>
</evidence>
<dbReference type="Gene3D" id="3.90.76.10">
    <property type="entry name" value="Dipeptide-binding Protein, Domain 1"/>
    <property type="match status" value="1"/>
</dbReference>
<dbReference type="GO" id="GO:0030313">
    <property type="term" value="C:cell envelope"/>
    <property type="evidence" value="ECO:0007669"/>
    <property type="project" value="UniProtKB-SubCell"/>
</dbReference>
<dbReference type="AlphaFoldDB" id="A0A5C5X791"/>
<evidence type="ECO:0000256" key="1">
    <source>
        <dbReference type="ARBA" id="ARBA00004196"/>
    </source>
</evidence>
<dbReference type="Proteomes" id="UP000317243">
    <property type="component" value="Unassembled WGS sequence"/>
</dbReference>
<protein>
    <submittedName>
        <fullName evidence="6">Bacterial extracellular solute-binding proteins, family 5 Middle</fullName>
    </submittedName>
</protein>
<comment type="similarity">
    <text evidence="2">Belongs to the bacterial solute-binding protein 5 family.</text>
</comment>
<keyword evidence="4" id="KW-0732">Signal</keyword>
<dbReference type="OrthoDB" id="231050at2"/>
<evidence type="ECO:0000256" key="2">
    <source>
        <dbReference type="ARBA" id="ARBA00005695"/>
    </source>
</evidence>
<evidence type="ECO:0000313" key="6">
    <source>
        <dbReference type="EMBL" id="TWT58638.1"/>
    </source>
</evidence>
<dbReference type="Pfam" id="PF00496">
    <property type="entry name" value="SBP_bac_5"/>
    <property type="match status" value="1"/>
</dbReference>
<keyword evidence="7" id="KW-1185">Reference proteome</keyword>
<accession>A0A5C5X791</accession>
<evidence type="ECO:0000259" key="5">
    <source>
        <dbReference type="Pfam" id="PF00496"/>
    </source>
</evidence>
<evidence type="ECO:0000313" key="7">
    <source>
        <dbReference type="Proteomes" id="UP000317243"/>
    </source>
</evidence>
<dbReference type="InterPro" id="IPR039424">
    <property type="entry name" value="SBP_5"/>
</dbReference>